<evidence type="ECO:0000259" key="3">
    <source>
        <dbReference type="Pfam" id="PF00590"/>
    </source>
</evidence>
<sequence>NPGWNSVAVSIEAGVSALQAAAARTGAPLGHDFCAVSLSDLLTPWDVIEKRLTAAAEGDFVMALYNPVSKRRRWQLETARDILLAHRPPDTPVILARNLGRDGETIQVIGLKDLTADMVDMLTLVMIGSSDTRAVTRGTRRWVYTPRGYAGKMQEQETGT</sequence>
<dbReference type="InterPro" id="IPR006363">
    <property type="entry name" value="Cbl_synth_CobJ/CibH_dom"/>
</dbReference>
<reference evidence="4 5" key="1">
    <citation type="submission" date="2023-12" db="EMBL/GenBank/DDBJ databases">
        <title>Baltic Sea Cyanobacteria.</title>
        <authorList>
            <person name="Delbaje E."/>
            <person name="Fewer D.P."/>
            <person name="Shishido T.K."/>
        </authorList>
    </citation>
    <scope>NUCLEOTIDE SEQUENCE [LARGE SCALE GENOMIC DNA]</scope>
    <source>
        <strain evidence="4 5">CCNP 1315</strain>
    </source>
</reference>
<name>A0ABU5U860_9CYAN</name>
<dbReference type="Pfam" id="PF00590">
    <property type="entry name" value="TP_methylase"/>
    <property type="match status" value="1"/>
</dbReference>
<comment type="pathway">
    <text evidence="1">Cofactor biosynthesis; adenosylcobalamin biosynthesis.</text>
</comment>
<dbReference type="InterPro" id="IPR014776">
    <property type="entry name" value="4pyrrole_Mease_sub2"/>
</dbReference>
<gene>
    <name evidence="4" type="ORF">VB854_31110</name>
</gene>
<organism evidence="4 5">
    <name type="scientific">Limnoraphis robusta CCNP1315</name>
    <dbReference type="NCBI Taxonomy" id="3110306"/>
    <lineage>
        <taxon>Bacteria</taxon>
        <taxon>Bacillati</taxon>
        <taxon>Cyanobacteriota</taxon>
        <taxon>Cyanophyceae</taxon>
        <taxon>Oscillatoriophycideae</taxon>
        <taxon>Oscillatoriales</taxon>
        <taxon>Sirenicapillariaceae</taxon>
        <taxon>Limnoraphis</taxon>
    </lineage>
</organism>
<proteinExistence type="predicted"/>
<evidence type="ECO:0000256" key="1">
    <source>
        <dbReference type="ARBA" id="ARBA00004953"/>
    </source>
</evidence>
<dbReference type="InterPro" id="IPR000878">
    <property type="entry name" value="4pyrrol_Mease"/>
</dbReference>
<dbReference type="PANTHER" id="PTHR47036">
    <property type="entry name" value="COBALT-FACTOR III C(17)-METHYLTRANSFERASE-RELATED"/>
    <property type="match status" value="1"/>
</dbReference>
<keyword evidence="2" id="KW-0169">Cobalamin biosynthesis</keyword>
<dbReference type="Gene3D" id="3.30.950.10">
    <property type="entry name" value="Methyltransferase, Cobalt-precorrin-4 Transmethylase, Domain 2"/>
    <property type="match status" value="1"/>
</dbReference>
<accession>A0ABU5U860</accession>
<keyword evidence="5" id="KW-1185">Reference proteome</keyword>
<protein>
    <submittedName>
        <fullName evidence="4">Precorrin-3B C(17)-methyltransferase</fullName>
    </submittedName>
</protein>
<feature type="domain" description="Tetrapyrrole methylase" evidence="3">
    <location>
        <begin position="7"/>
        <end position="113"/>
    </location>
</feature>
<dbReference type="EMBL" id="JAYGHT010000246">
    <property type="protein sequence ID" value="MEA5523388.1"/>
    <property type="molecule type" value="Genomic_DNA"/>
</dbReference>
<dbReference type="InterPro" id="IPR051810">
    <property type="entry name" value="Precorrin_MeTrfase"/>
</dbReference>
<dbReference type="PANTHER" id="PTHR47036:SF1">
    <property type="entry name" value="COBALT-FACTOR III C(17)-METHYLTRANSFERASE-RELATED"/>
    <property type="match status" value="1"/>
</dbReference>
<evidence type="ECO:0000313" key="5">
    <source>
        <dbReference type="Proteomes" id="UP001301728"/>
    </source>
</evidence>
<dbReference type="Proteomes" id="UP001301728">
    <property type="component" value="Unassembled WGS sequence"/>
</dbReference>
<feature type="non-terminal residue" evidence="4">
    <location>
        <position position="1"/>
    </location>
</feature>
<evidence type="ECO:0000256" key="2">
    <source>
        <dbReference type="ARBA" id="ARBA00022573"/>
    </source>
</evidence>
<dbReference type="CDD" id="cd11646">
    <property type="entry name" value="Precorrin_3B_C17_MT"/>
    <property type="match status" value="1"/>
</dbReference>
<dbReference type="SUPFAM" id="SSF53790">
    <property type="entry name" value="Tetrapyrrole methylase"/>
    <property type="match status" value="1"/>
</dbReference>
<dbReference type="InterPro" id="IPR035996">
    <property type="entry name" value="4pyrrol_Methylase_sf"/>
</dbReference>
<comment type="caution">
    <text evidence="4">The sequence shown here is derived from an EMBL/GenBank/DDBJ whole genome shotgun (WGS) entry which is preliminary data.</text>
</comment>
<evidence type="ECO:0000313" key="4">
    <source>
        <dbReference type="EMBL" id="MEA5523388.1"/>
    </source>
</evidence>